<dbReference type="OrthoDB" id="1637350at2759"/>
<organism evidence="17 18">
    <name type="scientific">Aspergillus calidoustus</name>
    <dbReference type="NCBI Taxonomy" id="454130"/>
    <lineage>
        <taxon>Eukaryota</taxon>
        <taxon>Fungi</taxon>
        <taxon>Dikarya</taxon>
        <taxon>Ascomycota</taxon>
        <taxon>Pezizomycotina</taxon>
        <taxon>Eurotiomycetes</taxon>
        <taxon>Eurotiomycetidae</taxon>
        <taxon>Eurotiales</taxon>
        <taxon>Aspergillaceae</taxon>
        <taxon>Aspergillus</taxon>
        <taxon>Aspergillus subgen. Nidulantes</taxon>
    </lineage>
</organism>
<feature type="domain" description="Pectate lyase" evidence="16">
    <location>
        <begin position="51"/>
        <end position="264"/>
    </location>
</feature>
<name>A0A0U5FS32_ASPCI</name>
<dbReference type="GO" id="GO:0046872">
    <property type="term" value="F:metal ion binding"/>
    <property type="evidence" value="ECO:0007669"/>
    <property type="project" value="UniProtKB-KW"/>
</dbReference>
<evidence type="ECO:0000256" key="6">
    <source>
        <dbReference type="ARBA" id="ARBA00022525"/>
    </source>
</evidence>
<dbReference type="Proteomes" id="UP000054771">
    <property type="component" value="Unassembled WGS sequence"/>
</dbReference>
<dbReference type="GO" id="GO:0030570">
    <property type="term" value="F:pectate lyase activity"/>
    <property type="evidence" value="ECO:0007669"/>
    <property type="project" value="UniProtKB-EC"/>
</dbReference>
<dbReference type="GO" id="GO:0071555">
    <property type="term" value="P:cell wall organization"/>
    <property type="evidence" value="ECO:0007669"/>
    <property type="project" value="UniProtKB-KW"/>
</dbReference>
<evidence type="ECO:0000256" key="12">
    <source>
        <dbReference type="ARBA" id="ARBA00023316"/>
    </source>
</evidence>
<dbReference type="AlphaFoldDB" id="A0A0U5FS32"/>
<evidence type="ECO:0000256" key="7">
    <source>
        <dbReference type="ARBA" id="ARBA00022723"/>
    </source>
</evidence>
<evidence type="ECO:0000313" key="17">
    <source>
        <dbReference type="EMBL" id="CEL00744.1"/>
    </source>
</evidence>
<dbReference type="InterPro" id="IPR011050">
    <property type="entry name" value="Pectin_lyase_fold/virulence"/>
</dbReference>
<dbReference type="PANTHER" id="PTHR31683:SF18">
    <property type="entry name" value="PECTATE LYASE 21-RELATED"/>
    <property type="match status" value="1"/>
</dbReference>
<dbReference type="InterPro" id="IPR002022">
    <property type="entry name" value="Pec_lyase"/>
</dbReference>
<accession>A0A0U5FS32</accession>
<dbReference type="InterPro" id="IPR012334">
    <property type="entry name" value="Pectin_lyas_fold"/>
</dbReference>
<keyword evidence="18" id="KW-1185">Reference proteome</keyword>
<evidence type="ECO:0000256" key="14">
    <source>
        <dbReference type="RuleBase" id="RU361173"/>
    </source>
</evidence>
<reference evidence="18" key="1">
    <citation type="journal article" date="2016" name="Genome Announc.">
        <title>Draft genome sequences of fungus Aspergillus calidoustus.</title>
        <authorList>
            <person name="Horn F."/>
            <person name="Linde J."/>
            <person name="Mattern D.J."/>
            <person name="Walther G."/>
            <person name="Guthke R."/>
            <person name="Scherlach K."/>
            <person name="Martin K."/>
            <person name="Brakhage A.A."/>
            <person name="Petzke L."/>
            <person name="Valiante V."/>
        </authorList>
    </citation>
    <scope>NUCLEOTIDE SEQUENCE [LARGE SCALE GENOMIC DNA]</scope>
    <source>
        <strain evidence="18">SF006504</strain>
    </source>
</reference>
<dbReference type="Pfam" id="PF00544">
    <property type="entry name" value="Pectate_lyase_4"/>
    <property type="match status" value="1"/>
</dbReference>
<comment type="similarity">
    <text evidence="4 14">Belongs to the polysaccharide lyase 1 family.</text>
</comment>
<comment type="cofactor">
    <cofactor evidence="2">
        <name>Ca(2+)</name>
        <dbReference type="ChEBI" id="CHEBI:29108"/>
    </cofactor>
</comment>
<evidence type="ECO:0000256" key="5">
    <source>
        <dbReference type="ARBA" id="ARBA00012272"/>
    </source>
</evidence>
<keyword evidence="7" id="KW-0479">Metal-binding</keyword>
<evidence type="ECO:0000256" key="13">
    <source>
        <dbReference type="ARBA" id="ARBA00023326"/>
    </source>
</evidence>
<sequence length="334" mass="35406">MRFSALFLLATVAIASPTKLRQRRNELARRQATESCPIGYCTQNGGTTGGAGGDTVTVTDLAGLTEAAESEGPLTVIVSGSISGSAKIRVAADKTIYGEAGSSITGVGFYIRQVENVIMRNLMIGQVDADNGDAIGIDESFNVWVDHCDLSGDLSGGKDDLDGLLDITHGADWITVSNTYFHDHWKGTLIGHSDSNEDEDLGALHITYANNHFYNINSRAPLIRFATVHIINNFWDSLIDTGVNCRMDAQVLIQSSAFANCPDEAIFFADSDYTGYAVVDDVDLGGSSNSVPEGTLTPDSLPYDPIEALGSAQIASVIPGTAGQKLGTSSNKKC</sequence>
<evidence type="ECO:0000259" key="16">
    <source>
        <dbReference type="SMART" id="SM00656"/>
    </source>
</evidence>
<keyword evidence="10 14" id="KW-0456">Lyase</keyword>
<dbReference type="FunFam" id="2.160.20.10:FF:000036">
    <property type="entry name" value="Pectate lyase A"/>
    <property type="match status" value="1"/>
</dbReference>
<evidence type="ECO:0000256" key="3">
    <source>
        <dbReference type="ARBA" id="ARBA00004613"/>
    </source>
</evidence>
<evidence type="ECO:0000256" key="4">
    <source>
        <dbReference type="ARBA" id="ARBA00010980"/>
    </source>
</evidence>
<dbReference type="GO" id="GO:0005576">
    <property type="term" value="C:extracellular region"/>
    <property type="evidence" value="ECO:0007669"/>
    <property type="project" value="UniProtKB-SubCell"/>
</dbReference>
<evidence type="ECO:0000256" key="10">
    <source>
        <dbReference type="ARBA" id="ARBA00023239"/>
    </source>
</evidence>
<evidence type="ECO:0000256" key="8">
    <source>
        <dbReference type="ARBA" id="ARBA00022729"/>
    </source>
</evidence>
<keyword evidence="9" id="KW-0106">Calcium</keyword>
<comment type="catalytic activity">
    <reaction evidence="1">
        <text>Eliminative cleavage of (1-&gt;4)-alpha-D-galacturonan to give oligosaccharides with 4-deoxy-alpha-D-galact-4-enuronosyl groups at their non-reducing ends.</text>
        <dbReference type="EC" id="4.2.2.2"/>
    </reaction>
</comment>
<evidence type="ECO:0000256" key="11">
    <source>
        <dbReference type="ARBA" id="ARBA00023277"/>
    </source>
</evidence>
<dbReference type="OMA" id="LVNNYWD"/>
<evidence type="ECO:0000256" key="2">
    <source>
        <dbReference type="ARBA" id="ARBA00001913"/>
    </source>
</evidence>
<dbReference type="EC" id="4.2.2.2" evidence="5"/>
<gene>
    <name evidence="17" type="ORF">ASPCAL00340</name>
</gene>
<dbReference type="PANTHER" id="PTHR31683">
    <property type="entry name" value="PECTATE LYASE 18-RELATED"/>
    <property type="match status" value="1"/>
</dbReference>
<keyword evidence="11 14" id="KW-0119">Carbohydrate metabolism</keyword>
<proteinExistence type="inferred from homology"/>
<dbReference type="SUPFAM" id="SSF51126">
    <property type="entry name" value="Pectin lyase-like"/>
    <property type="match status" value="1"/>
</dbReference>
<dbReference type="GO" id="GO:0000272">
    <property type="term" value="P:polysaccharide catabolic process"/>
    <property type="evidence" value="ECO:0007669"/>
    <property type="project" value="UniProtKB-KW"/>
</dbReference>
<evidence type="ECO:0000313" key="18">
    <source>
        <dbReference type="Proteomes" id="UP000054771"/>
    </source>
</evidence>
<dbReference type="STRING" id="454130.A0A0U5FS32"/>
<comment type="subcellular location">
    <subcellularLocation>
        <location evidence="3 14">Secreted</location>
    </subcellularLocation>
</comment>
<feature type="chain" id="PRO_5012227045" description="pectate lyase" evidence="15">
    <location>
        <begin position="16"/>
        <end position="334"/>
    </location>
</feature>
<protein>
    <recommendedName>
        <fullName evidence="5">pectate lyase</fullName>
        <ecNumber evidence="5">4.2.2.2</ecNumber>
    </recommendedName>
</protein>
<dbReference type="InterPro" id="IPR045032">
    <property type="entry name" value="PEL"/>
</dbReference>
<keyword evidence="6 14" id="KW-0964">Secreted</keyword>
<evidence type="ECO:0000256" key="1">
    <source>
        <dbReference type="ARBA" id="ARBA00000695"/>
    </source>
</evidence>
<keyword evidence="13 14" id="KW-0624">Polysaccharide degradation</keyword>
<evidence type="ECO:0000256" key="15">
    <source>
        <dbReference type="SAM" id="SignalP"/>
    </source>
</evidence>
<dbReference type="SMART" id="SM00656">
    <property type="entry name" value="Amb_all"/>
    <property type="match status" value="1"/>
</dbReference>
<dbReference type="EMBL" id="CDMC01000001">
    <property type="protein sequence ID" value="CEL00744.1"/>
    <property type="molecule type" value="Genomic_DNA"/>
</dbReference>
<keyword evidence="8 15" id="KW-0732">Signal</keyword>
<evidence type="ECO:0000256" key="9">
    <source>
        <dbReference type="ARBA" id="ARBA00022837"/>
    </source>
</evidence>
<feature type="signal peptide" evidence="15">
    <location>
        <begin position="1"/>
        <end position="15"/>
    </location>
</feature>
<dbReference type="Gene3D" id="2.160.20.10">
    <property type="entry name" value="Single-stranded right-handed beta-helix, Pectin lyase-like"/>
    <property type="match status" value="1"/>
</dbReference>
<keyword evidence="12" id="KW-0961">Cell wall biogenesis/degradation</keyword>